<dbReference type="HOGENOM" id="CLU_026673_3_1_1"/>
<dbReference type="KEGG" id="ttt:THITE_2147483"/>
<dbReference type="eggNOG" id="KOG1197">
    <property type="taxonomic scope" value="Eukaryota"/>
</dbReference>
<dbReference type="InterPro" id="IPR047618">
    <property type="entry name" value="QOR-like"/>
</dbReference>
<name>G2RD23_THETT</name>
<dbReference type="InterPro" id="IPR020843">
    <property type="entry name" value="ER"/>
</dbReference>
<evidence type="ECO:0000313" key="5">
    <source>
        <dbReference type="Proteomes" id="UP000008181"/>
    </source>
</evidence>
<dbReference type="OrthoDB" id="48317at2759"/>
<dbReference type="InterPro" id="IPR036291">
    <property type="entry name" value="NAD(P)-bd_dom_sf"/>
</dbReference>
<dbReference type="GO" id="GO:0005829">
    <property type="term" value="C:cytosol"/>
    <property type="evidence" value="ECO:0007669"/>
    <property type="project" value="TreeGrafter"/>
</dbReference>
<dbReference type="SMART" id="SM00829">
    <property type="entry name" value="PKS_ER"/>
    <property type="match status" value="1"/>
</dbReference>
<protein>
    <recommendedName>
        <fullName evidence="3">Enoyl reductase (ER) domain-containing protein</fullName>
    </recommendedName>
</protein>
<keyword evidence="2" id="KW-0560">Oxidoreductase</keyword>
<dbReference type="STRING" id="578455.G2RD23"/>
<dbReference type="SUPFAM" id="SSF51735">
    <property type="entry name" value="NAD(P)-binding Rossmann-fold domains"/>
    <property type="match status" value="1"/>
</dbReference>
<evidence type="ECO:0000256" key="2">
    <source>
        <dbReference type="ARBA" id="ARBA00023002"/>
    </source>
</evidence>
<dbReference type="Gene3D" id="3.40.50.720">
    <property type="entry name" value="NAD(P)-binding Rossmann-like Domain"/>
    <property type="match status" value="1"/>
</dbReference>
<keyword evidence="5" id="KW-1185">Reference proteome</keyword>
<dbReference type="AlphaFoldDB" id="G2RD23"/>
<evidence type="ECO:0000256" key="1">
    <source>
        <dbReference type="ARBA" id="ARBA00022857"/>
    </source>
</evidence>
<accession>G2RD23</accession>
<dbReference type="GO" id="GO:0003960">
    <property type="term" value="F:quinone reductase (NADPH) activity"/>
    <property type="evidence" value="ECO:0007669"/>
    <property type="project" value="InterPro"/>
</dbReference>
<dbReference type="GO" id="GO:0070402">
    <property type="term" value="F:NADPH binding"/>
    <property type="evidence" value="ECO:0007669"/>
    <property type="project" value="TreeGrafter"/>
</dbReference>
<dbReference type="InterPro" id="IPR013154">
    <property type="entry name" value="ADH-like_N"/>
</dbReference>
<sequence>MQTFPKIPETMSGILVEKTGGIEVLQYKTDLPVPKLKPGEVLVRNEFVGVNYVDIHMRTGAFPTPRPFIPGREAAGTIAAMHPTMINNYITTPDNPHDLQIGQRVVYIGDLPCSAEYTATAAASLLQGLTALAFVRAAAGLPSPGPPLPRGTTDPGAFNRAFGPRPWALVHSAAGGTGSLLAAVLAMHGARVIGTVVETHKAAVARKHGAQWVVDRRREDVVARVREITGGKGVDVIFNGVGDETFEDDLKMAAKDGTVVVFGAASGSVSPVPLSKLREKNLKLMSPSMSTYIADQEARDAYVQELFELIQSGKVSIDVHKVYRLQDVGHAHADLEGRKTTGKLLLRV</sequence>
<dbReference type="GO" id="GO:0035925">
    <property type="term" value="F:mRNA 3'-UTR AU-rich region binding"/>
    <property type="evidence" value="ECO:0007669"/>
    <property type="project" value="TreeGrafter"/>
</dbReference>
<dbReference type="Gene3D" id="3.90.180.10">
    <property type="entry name" value="Medium-chain alcohol dehydrogenases, catalytic domain"/>
    <property type="match status" value="1"/>
</dbReference>
<dbReference type="InterPro" id="IPR011032">
    <property type="entry name" value="GroES-like_sf"/>
</dbReference>
<feature type="domain" description="Enoyl reductase (ER)" evidence="3">
    <location>
        <begin position="20"/>
        <end position="346"/>
    </location>
</feature>
<dbReference type="EMBL" id="CP003013">
    <property type="protein sequence ID" value="AEO70716.1"/>
    <property type="molecule type" value="Genomic_DNA"/>
</dbReference>
<dbReference type="CDD" id="cd05286">
    <property type="entry name" value="QOR2"/>
    <property type="match status" value="1"/>
</dbReference>
<evidence type="ECO:0000313" key="4">
    <source>
        <dbReference type="EMBL" id="AEO70716.1"/>
    </source>
</evidence>
<proteinExistence type="predicted"/>
<organism evidence="4 5">
    <name type="scientific">Thermothielavioides terrestris (strain ATCC 38088 / NRRL 8126)</name>
    <name type="common">Thielavia terrestris</name>
    <dbReference type="NCBI Taxonomy" id="578455"/>
    <lineage>
        <taxon>Eukaryota</taxon>
        <taxon>Fungi</taxon>
        <taxon>Dikarya</taxon>
        <taxon>Ascomycota</taxon>
        <taxon>Pezizomycotina</taxon>
        <taxon>Sordariomycetes</taxon>
        <taxon>Sordariomycetidae</taxon>
        <taxon>Sordariales</taxon>
        <taxon>Chaetomiaceae</taxon>
        <taxon>Thermothielavioides</taxon>
        <taxon>Thermothielavioides terrestris</taxon>
    </lineage>
</organism>
<dbReference type="Pfam" id="PF00107">
    <property type="entry name" value="ADH_zinc_N"/>
    <property type="match status" value="1"/>
</dbReference>
<dbReference type="PANTHER" id="PTHR48106:SF13">
    <property type="entry name" value="QUINONE OXIDOREDUCTASE-RELATED"/>
    <property type="match status" value="1"/>
</dbReference>
<dbReference type="Proteomes" id="UP000008181">
    <property type="component" value="Chromosome 5"/>
</dbReference>
<dbReference type="Pfam" id="PF08240">
    <property type="entry name" value="ADH_N"/>
    <property type="match status" value="1"/>
</dbReference>
<gene>
    <name evidence="4" type="ORF">THITE_2147483</name>
</gene>
<evidence type="ECO:0000259" key="3">
    <source>
        <dbReference type="SMART" id="SM00829"/>
    </source>
</evidence>
<dbReference type="GeneID" id="11519403"/>
<reference evidence="4 5" key="1">
    <citation type="journal article" date="2011" name="Nat. Biotechnol.">
        <title>Comparative genomic analysis of the thermophilic biomass-degrading fungi Myceliophthora thermophila and Thielavia terrestris.</title>
        <authorList>
            <person name="Berka R.M."/>
            <person name="Grigoriev I.V."/>
            <person name="Otillar R."/>
            <person name="Salamov A."/>
            <person name="Grimwood J."/>
            <person name="Reid I."/>
            <person name="Ishmael N."/>
            <person name="John T."/>
            <person name="Darmond C."/>
            <person name="Moisan M.-C."/>
            <person name="Henrissat B."/>
            <person name="Coutinho P.M."/>
            <person name="Lombard V."/>
            <person name="Natvig D.O."/>
            <person name="Lindquist E."/>
            <person name="Schmutz J."/>
            <person name="Lucas S."/>
            <person name="Harris P."/>
            <person name="Powlowski J."/>
            <person name="Bellemare A."/>
            <person name="Taylor D."/>
            <person name="Butler G."/>
            <person name="de Vries R.P."/>
            <person name="Allijn I.E."/>
            <person name="van den Brink J."/>
            <person name="Ushinsky S."/>
            <person name="Storms R."/>
            <person name="Powell A.J."/>
            <person name="Paulsen I.T."/>
            <person name="Elbourne L.D.H."/>
            <person name="Baker S.E."/>
            <person name="Magnuson J."/>
            <person name="LaBoissiere S."/>
            <person name="Clutterbuck A.J."/>
            <person name="Martinez D."/>
            <person name="Wogulis M."/>
            <person name="de Leon A.L."/>
            <person name="Rey M.W."/>
            <person name="Tsang A."/>
        </authorList>
    </citation>
    <scope>NUCLEOTIDE SEQUENCE [LARGE SCALE GENOMIC DNA]</scope>
    <source>
        <strain evidence="5">ATCC 38088 / NRRL 8126</strain>
    </source>
</reference>
<dbReference type="PANTHER" id="PTHR48106">
    <property type="entry name" value="QUINONE OXIDOREDUCTASE PIG3-RELATED"/>
    <property type="match status" value="1"/>
</dbReference>
<dbReference type="RefSeq" id="XP_003657052.1">
    <property type="nucleotide sequence ID" value="XM_003657004.1"/>
</dbReference>
<dbReference type="InterPro" id="IPR013149">
    <property type="entry name" value="ADH-like_C"/>
</dbReference>
<dbReference type="SUPFAM" id="SSF50129">
    <property type="entry name" value="GroES-like"/>
    <property type="match status" value="1"/>
</dbReference>
<keyword evidence="1" id="KW-0521">NADP</keyword>